<sequence>MAKKIRRRNRLNLKCACPSTQRHPAPAGYQSRPEVTPAERPQPPGPDPDPIELRARGGQRERKEGRGASRGGRWTGVRSYEEQLR</sequence>
<evidence type="ECO:0000256" key="1">
    <source>
        <dbReference type="SAM" id="MobiDB-lite"/>
    </source>
</evidence>
<dbReference type="AlphaFoldDB" id="A0AAD9H7I2"/>
<dbReference type="EMBL" id="MU842982">
    <property type="protein sequence ID" value="KAK2023911.1"/>
    <property type="molecule type" value="Genomic_DNA"/>
</dbReference>
<name>A0AAD9H7I2_9PEZI</name>
<proteinExistence type="predicted"/>
<dbReference type="Proteomes" id="UP001232148">
    <property type="component" value="Unassembled WGS sequence"/>
</dbReference>
<keyword evidence="3" id="KW-1185">Reference proteome</keyword>
<feature type="compositionally biased region" description="Basic and acidic residues" evidence="1">
    <location>
        <begin position="51"/>
        <end position="67"/>
    </location>
</feature>
<organism evidence="2 3">
    <name type="scientific">Colletotrichum zoysiae</name>
    <dbReference type="NCBI Taxonomy" id="1216348"/>
    <lineage>
        <taxon>Eukaryota</taxon>
        <taxon>Fungi</taxon>
        <taxon>Dikarya</taxon>
        <taxon>Ascomycota</taxon>
        <taxon>Pezizomycotina</taxon>
        <taxon>Sordariomycetes</taxon>
        <taxon>Hypocreomycetidae</taxon>
        <taxon>Glomerellales</taxon>
        <taxon>Glomerellaceae</taxon>
        <taxon>Colletotrichum</taxon>
        <taxon>Colletotrichum graminicola species complex</taxon>
    </lineage>
</organism>
<reference evidence="2" key="1">
    <citation type="submission" date="2021-06" db="EMBL/GenBank/DDBJ databases">
        <title>Comparative genomics, transcriptomics and evolutionary studies reveal genomic signatures of adaptation to plant cell wall in hemibiotrophic fungi.</title>
        <authorList>
            <consortium name="DOE Joint Genome Institute"/>
            <person name="Baroncelli R."/>
            <person name="Diaz J.F."/>
            <person name="Benocci T."/>
            <person name="Peng M."/>
            <person name="Battaglia E."/>
            <person name="Haridas S."/>
            <person name="Andreopoulos W."/>
            <person name="Labutti K."/>
            <person name="Pangilinan J."/>
            <person name="Floch G.L."/>
            <person name="Makela M.R."/>
            <person name="Henrissat B."/>
            <person name="Grigoriev I.V."/>
            <person name="Crouch J.A."/>
            <person name="De Vries R.P."/>
            <person name="Sukno S.A."/>
            <person name="Thon M.R."/>
        </authorList>
    </citation>
    <scope>NUCLEOTIDE SEQUENCE</scope>
    <source>
        <strain evidence="2">MAFF235873</strain>
    </source>
</reference>
<feature type="region of interest" description="Disordered" evidence="1">
    <location>
        <begin position="1"/>
        <end position="85"/>
    </location>
</feature>
<comment type="caution">
    <text evidence="2">The sequence shown here is derived from an EMBL/GenBank/DDBJ whole genome shotgun (WGS) entry which is preliminary data.</text>
</comment>
<evidence type="ECO:0000313" key="2">
    <source>
        <dbReference type="EMBL" id="KAK2023911.1"/>
    </source>
</evidence>
<feature type="compositionally biased region" description="Basic residues" evidence="1">
    <location>
        <begin position="1"/>
        <end position="11"/>
    </location>
</feature>
<accession>A0AAD9H7I2</accession>
<evidence type="ECO:0000313" key="3">
    <source>
        <dbReference type="Proteomes" id="UP001232148"/>
    </source>
</evidence>
<gene>
    <name evidence="2" type="ORF">LX32DRAFT_644134</name>
</gene>
<protein>
    <submittedName>
        <fullName evidence="2">Uncharacterized protein</fullName>
    </submittedName>
</protein>